<evidence type="ECO:0000256" key="4">
    <source>
        <dbReference type="ARBA" id="ARBA00022801"/>
    </source>
</evidence>
<evidence type="ECO:0000256" key="7">
    <source>
        <dbReference type="ARBA" id="ARBA00022989"/>
    </source>
</evidence>
<keyword evidence="6" id="KW-0735">Signal-anchor</keyword>
<keyword evidence="5 12" id="KW-0256">Endoplasmic reticulum</keyword>
<keyword evidence="9" id="KW-0325">Glycoprotein</keyword>
<dbReference type="AlphaFoldDB" id="A0A1Y1UI45"/>
<evidence type="ECO:0000259" key="14">
    <source>
        <dbReference type="Pfam" id="PF03200"/>
    </source>
</evidence>
<comment type="similarity">
    <text evidence="2 12">Belongs to the glycosyl hydrolase 63 family.</text>
</comment>
<dbReference type="Gene3D" id="2.70.98.110">
    <property type="entry name" value="Glycosyl hydrolase family 63, N-terminal domain"/>
    <property type="match status" value="1"/>
</dbReference>
<dbReference type="STRING" id="4999.A0A1Y1UI45"/>
<feature type="chain" id="PRO_5011965590" description="Mannosyl-oligosaccharide glucosidase" evidence="13">
    <location>
        <begin position="22"/>
        <end position="819"/>
    </location>
</feature>
<evidence type="ECO:0000256" key="11">
    <source>
        <dbReference type="ARBA" id="ARBA00038888"/>
    </source>
</evidence>
<evidence type="ECO:0000256" key="12">
    <source>
        <dbReference type="RuleBase" id="RU368089"/>
    </source>
</evidence>
<evidence type="ECO:0000256" key="1">
    <source>
        <dbReference type="ARBA" id="ARBA00004648"/>
    </source>
</evidence>
<feature type="signal peptide" evidence="13">
    <location>
        <begin position="1"/>
        <end position="21"/>
    </location>
</feature>
<protein>
    <recommendedName>
        <fullName evidence="11 12">Mannosyl-oligosaccharide glucosidase</fullName>
        <ecNumber evidence="11 12">3.2.1.106</ecNumber>
    </recommendedName>
</protein>
<dbReference type="PANTHER" id="PTHR10412">
    <property type="entry name" value="MANNOSYL-OLIGOSACCHARIDE GLUCOSIDASE"/>
    <property type="match status" value="1"/>
</dbReference>
<dbReference type="Proteomes" id="UP000193218">
    <property type="component" value="Unassembled WGS sequence"/>
</dbReference>
<dbReference type="InterPro" id="IPR038518">
    <property type="entry name" value="Glyco_hydro_63N_sf"/>
</dbReference>
<evidence type="ECO:0000256" key="10">
    <source>
        <dbReference type="ARBA" id="ARBA00023295"/>
    </source>
</evidence>
<dbReference type="GO" id="GO:0009311">
    <property type="term" value="P:oligosaccharide metabolic process"/>
    <property type="evidence" value="ECO:0007669"/>
    <property type="project" value="UniProtKB-UniRule"/>
</dbReference>
<evidence type="ECO:0000256" key="13">
    <source>
        <dbReference type="SAM" id="SignalP"/>
    </source>
</evidence>
<evidence type="ECO:0000256" key="5">
    <source>
        <dbReference type="ARBA" id="ARBA00022824"/>
    </source>
</evidence>
<dbReference type="OrthoDB" id="410058at2759"/>
<keyword evidence="4 12" id="KW-0378">Hydrolase</keyword>
<dbReference type="GeneID" id="33557346"/>
<dbReference type="FunCoup" id="A0A1Y1UI45">
    <property type="interactions" value="374"/>
</dbReference>
<evidence type="ECO:0000259" key="15">
    <source>
        <dbReference type="Pfam" id="PF16923"/>
    </source>
</evidence>
<dbReference type="PANTHER" id="PTHR10412:SF11">
    <property type="entry name" value="MANNOSYL-OLIGOSACCHARIDE GLUCOSIDASE"/>
    <property type="match status" value="1"/>
</dbReference>
<keyword evidence="17" id="KW-1185">Reference proteome</keyword>
<dbReference type="EC" id="3.2.1.106" evidence="11 12"/>
<comment type="caution">
    <text evidence="16">The sequence shown here is derived from an EMBL/GenBank/DDBJ whole genome shotgun (WGS) entry which is preliminary data.</text>
</comment>
<dbReference type="Pfam" id="PF03200">
    <property type="entry name" value="Glyco_hydro_63"/>
    <property type="match status" value="1"/>
</dbReference>
<proteinExistence type="inferred from homology"/>
<evidence type="ECO:0000256" key="9">
    <source>
        <dbReference type="ARBA" id="ARBA00023180"/>
    </source>
</evidence>
<dbReference type="Pfam" id="PF16923">
    <property type="entry name" value="Glyco_hydro_63N"/>
    <property type="match status" value="1"/>
</dbReference>
<evidence type="ECO:0000256" key="2">
    <source>
        <dbReference type="ARBA" id="ARBA00010833"/>
    </source>
</evidence>
<dbReference type="EMBL" id="NBSH01000005">
    <property type="protein sequence ID" value="ORX37718.1"/>
    <property type="molecule type" value="Genomic_DNA"/>
</dbReference>
<dbReference type="GO" id="GO:0005789">
    <property type="term" value="C:endoplasmic reticulum membrane"/>
    <property type="evidence" value="ECO:0007669"/>
    <property type="project" value="UniProtKB-SubCell"/>
</dbReference>
<keyword evidence="3" id="KW-0812">Transmembrane</keyword>
<feature type="domain" description="Glycosyl hydrolase family 63 N-terminal" evidence="15">
    <location>
        <begin position="36"/>
        <end position="258"/>
    </location>
</feature>
<organism evidence="16 17">
    <name type="scientific">Kockovaella imperatae</name>
    <dbReference type="NCBI Taxonomy" id="4999"/>
    <lineage>
        <taxon>Eukaryota</taxon>
        <taxon>Fungi</taxon>
        <taxon>Dikarya</taxon>
        <taxon>Basidiomycota</taxon>
        <taxon>Agaricomycotina</taxon>
        <taxon>Tremellomycetes</taxon>
        <taxon>Tremellales</taxon>
        <taxon>Cuniculitremaceae</taxon>
        <taxon>Kockovaella</taxon>
    </lineage>
</organism>
<evidence type="ECO:0000313" key="17">
    <source>
        <dbReference type="Proteomes" id="UP000193218"/>
    </source>
</evidence>
<dbReference type="InterPro" id="IPR031631">
    <property type="entry name" value="Glyco_hydro_63N"/>
</dbReference>
<dbReference type="InterPro" id="IPR008928">
    <property type="entry name" value="6-hairpin_glycosidase_sf"/>
</dbReference>
<keyword evidence="7" id="KW-1133">Transmembrane helix</keyword>
<dbReference type="InterPro" id="IPR012341">
    <property type="entry name" value="6hp_glycosidase-like_sf"/>
</dbReference>
<dbReference type="GO" id="GO:0004573">
    <property type="term" value="F:Glc3Man9GlcNAc2 oligosaccharide glucosidase activity"/>
    <property type="evidence" value="ECO:0007669"/>
    <property type="project" value="UniProtKB-UniRule"/>
</dbReference>
<gene>
    <name evidence="16" type="ORF">BD324DRAFT_622989</name>
</gene>
<feature type="domain" description="Glycosyl hydrolase family 63 C-terminal" evidence="14">
    <location>
        <begin position="309"/>
        <end position="816"/>
    </location>
</feature>
<evidence type="ECO:0000256" key="8">
    <source>
        <dbReference type="ARBA" id="ARBA00023136"/>
    </source>
</evidence>
<keyword evidence="8" id="KW-0472">Membrane</keyword>
<dbReference type="Gene3D" id="1.50.10.10">
    <property type="match status" value="1"/>
</dbReference>
<comment type="subcellular location">
    <subcellularLocation>
        <location evidence="1 12">Endoplasmic reticulum membrane</location>
        <topology evidence="1 12">Single-pass type II membrane protein</topology>
    </subcellularLocation>
</comment>
<comment type="function">
    <text evidence="12">Cleaves the distal alpha 1,2-linked glucose residue from the Glc(3)Man(9)GlcNAc(2) oligosaccharide precursor.</text>
</comment>
<keyword evidence="10 12" id="KW-0326">Glycosidase</keyword>
<dbReference type="InParanoid" id="A0A1Y1UI45"/>
<comment type="catalytic activity">
    <reaction evidence="12">
        <text>N(4)-(alpha-D-Glc-(1-&gt;2)-alpha-D-Glc-(1-&gt;3)-alpha-D-Glc-(1-&gt;3)-alpha-D-Man-(1-&gt;2)-alpha-D-Man-(1-&gt;2)-alpha-D-Man-(1-&gt;3)-[alpha-D-Man-(1-&gt;2)-alpha-D-Man-(1-&gt;3)-[alpha-D-Man-(1-&gt;2)-alpha-D-Man-(1-&gt;6)]-alpha-D-Man-(1-&gt;6)]-beta-D-Man-(1-&gt;4)-beta-D-GlcNAc-(1-&gt;4)-beta-D-GlcNAc)-L-asparaginyl-[protein] + H2O = N(4)-(alpha-D-Glc-(1-&gt;3)-alpha-D-Glc-(1-&gt;3)-alpha-D-Man-(1-&gt;2)-alpha-D-Man-(1-&gt;2)-alpha-D-Man-(1-&gt;3)-[alpha-D-Man-(1-&gt;2)-alpha-D-Man-(1-&gt;3)-[alpha-D-Man-(1-&gt;2)-alpha-D-Man-(1-&gt;6)]-alpha-D-Man-(1-&gt;6)]-beta-D-Man-(1-&gt;4)-beta-D-GlcNAc-(1-&gt;4)-beta-D-GlcNAc)-L-asparaginyl-[protein] + beta-D-glucose</text>
        <dbReference type="Rhea" id="RHEA:55988"/>
        <dbReference type="Rhea" id="RHEA-COMP:12806"/>
        <dbReference type="Rhea" id="RHEA-COMP:14355"/>
        <dbReference type="ChEBI" id="CHEBI:15377"/>
        <dbReference type="ChEBI" id="CHEBI:15903"/>
        <dbReference type="ChEBI" id="CHEBI:59082"/>
        <dbReference type="ChEBI" id="CHEBI:132537"/>
        <dbReference type="EC" id="3.2.1.106"/>
    </reaction>
</comment>
<dbReference type="InterPro" id="IPR031335">
    <property type="entry name" value="Glyco_hydro_63_C"/>
</dbReference>
<name>A0A1Y1UI45_9TREE</name>
<evidence type="ECO:0000256" key="6">
    <source>
        <dbReference type="ARBA" id="ARBA00022968"/>
    </source>
</evidence>
<keyword evidence="13" id="KW-0732">Signal</keyword>
<sequence length="819" mass="93573">MRLVQSLWLGALALLPSYVLAENEIGQQAALLANQSLFWNTYRPQLYHGIRARTPHSLMTGLMWFGLNDFNGLTSVRYTCEQSDDLDSYSYTEHDGRYYAVQEITDSKNNVRMKISWLKSEDGTDWSVRVEGEPLNPSARGRVSLIYHVGLEGLGELELETAPDEQGLEGQVVLKGRTSQLGKYRLRLVDHPEVSHARVAVYANDHGDLEGKTSFVGLPIPTGQVWRIKDTLLQKIGTFAQNLMTEGGYSREAPPDPVALFRLPNDVAVGSNVFAFQKAFGGHPGEETTRWGFDLFFENVDGNDEGGMTFAGLSQSLSQASRAYNQRFDSTFHLPSPFNSDAHRDFAKALTSNIVGGIGYYQGASIVDRSFKHDYDDDVDDDEDENHDVQAPKLTEERELLTATPSRSFFPRGFYWDEGFHLALIGEWDNDLSLEILKDWIALIDEDGWVAREQILGDESRSKVPQEFWTQYPTYANPPTLTMAVTAFIHRLRRQNEDSQMDSAIGVNVPSSKFSPSSPSSSLPSLHIKTPFLARSFLQSIYPSLRTHYQWFRRTQRGLLRPYGRSPTSKSEAYRWRGRTENHVLTSGLDDYPRARPPHSGELHVDLMSWMGFFARTMGEISEYLGLEEDREEYAKHERGILANLDDLHWSEEHQMYCDVSVNDEDESYHVCNPGYISLFPFLLGLIPADSPHLKPTLDLITDPKQLWSPYGIRSLSKSHELFGKDENYWRGPIWIQMNWLALKALKERYMVEEGSQKERSEKIYDDLRKNVVDNVFKEWKRTGYSWEQYDAETGEGRRSHPFTGWTSLVTMIMTEKFS</sequence>
<accession>A0A1Y1UI45</accession>
<dbReference type="InterPro" id="IPR004888">
    <property type="entry name" value="Glycoside_hydrolase_63"/>
</dbReference>
<evidence type="ECO:0000313" key="16">
    <source>
        <dbReference type="EMBL" id="ORX37718.1"/>
    </source>
</evidence>
<dbReference type="RefSeq" id="XP_021871705.1">
    <property type="nucleotide sequence ID" value="XM_022015537.1"/>
</dbReference>
<reference evidence="16 17" key="1">
    <citation type="submission" date="2017-03" db="EMBL/GenBank/DDBJ databases">
        <title>Widespread Adenine N6-methylation of Active Genes in Fungi.</title>
        <authorList>
            <consortium name="DOE Joint Genome Institute"/>
            <person name="Mondo S.J."/>
            <person name="Dannebaum R.O."/>
            <person name="Kuo R.C."/>
            <person name="Louie K.B."/>
            <person name="Bewick A.J."/>
            <person name="Labutti K."/>
            <person name="Haridas S."/>
            <person name="Kuo A."/>
            <person name="Salamov A."/>
            <person name="Ahrendt S.R."/>
            <person name="Lau R."/>
            <person name="Bowen B.P."/>
            <person name="Lipzen A."/>
            <person name="Sullivan W."/>
            <person name="Andreopoulos W.B."/>
            <person name="Clum A."/>
            <person name="Lindquist E."/>
            <person name="Daum C."/>
            <person name="Northen T.R."/>
            <person name="Ramamoorthy G."/>
            <person name="Schmitz R.J."/>
            <person name="Gryganskyi A."/>
            <person name="Culley D."/>
            <person name="Magnuson J."/>
            <person name="James T.Y."/>
            <person name="O'Malley M.A."/>
            <person name="Stajich J.E."/>
            <person name="Spatafora J.W."/>
            <person name="Visel A."/>
            <person name="Grigoriev I.V."/>
        </authorList>
    </citation>
    <scope>NUCLEOTIDE SEQUENCE [LARGE SCALE GENOMIC DNA]</scope>
    <source>
        <strain evidence="16 17">NRRL Y-17943</strain>
    </source>
</reference>
<dbReference type="GO" id="GO:0006487">
    <property type="term" value="P:protein N-linked glycosylation"/>
    <property type="evidence" value="ECO:0007669"/>
    <property type="project" value="UniProtKB-UniRule"/>
</dbReference>
<dbReference type="SUPFAM" id="SSF48208">
    <property type="entry name" value="Six-hairpin glycosidases"/>
    <property type="match status" value="1"/>
</dbReference>
<evidence type="ECO:0000256" key="3">
    <source>
        <dbReference type="ARBA" id="ARBA00022692"/>
    </source>
</evidence>